<dbReference type="EMBL" id="CANHGI010000002">
    <property type="protein sequence ID" value="CAI5441950.1"/>
    <property type="molecule type" value="Genomic_DNA"/>
</dbReference>
<evidence type="ECO:0000259" key="3">
    <source>
        <dbReference type="Pfam" id="PF17905"/>
    </source>
</evidence>
<evidence type="ECO:0000259" key="2">
    <source>
        <dbReference type="Pfam" id="PF00646"/>
    </source>
</evidence>
<reference evidence="5" key="1">
    <citation type="submission" date="2022-11" db="EMBL/GenBank/DDBJ databases">
        <authorList>
            <person name="Kikuchi T."/>
        </authorList>
    </citation>
    <scope>NUCLEOTIDE SEQUENCE</scope>
    <source>
        <strain evidence="5">PS1010</strain>
    </source>
</reference>
<dbReference type="Pfam" id="PF22801">
    <property type="entry name" value="KH_GLD-3_1st"/>
    <property type="match status" value="1"/>
</dbReference>
<evidence type="ECO:0000313" key="6">
    <source>
        <dbReference type="Proteomes" id="UP001152747"/>
    </source>
</evidence>
<feature type="region of interest" description="Disordered" evidence="1">
    <location>
        <begin position="556"/>
        <end position="581"/>
    </location>
</feature>
<feature type="compositionally biased region" description="Polar residues" evidence="1">
    <location>
        <begin position="713"/>
        <end position="729"/>
    </location>
</feature>
<feature type="domain" description="Defective in germ line development protein 3-like KH5" evidence="3">
    <location>
        <begin position="339"/>
        <end position="418"/>
    </location>
</feature>
<feature type="compositionally biased region" description="Polar residues" evidence="1">
    <location>
        <begin position="508"/>
        <end position="520"/>
    </location>
</feature>
<evidence type="ECO:0008006" key="7">
    <source>
        <dbReference type="Google" id="ProtNLM"/>
    </source>
</evidence>
<gene>
    <name evidence="5" type="ORF">CAMP_LOCUS4587</name>
</gene>
<dbReference type="Gene3D" id="3.30.310.210">
    <property type="match status" value="1"/>
</dbReference>
<keyword evidence="6" id="KW-1185">Reference proteome</keyword>
<feature type="compositionally biased region" description="Low complexity" evidence="1">
    <location>
        <begin position="629"/>
        <end position="638"/>
    </location>
</feature>
<dbReference type="InterPro" id="IPR001810">
    <property type="entry name" value="F-box_dom"/>
</dbReference>
<feature type="compositionally biased region" description="Polar residues" evidence="1">
    <location>
        <begin position="832"/>
        <end position="842"/>
    </location>
</feature>
<dbReference type="Pfam" id="PF17905">
    <property type="entry name" value="KH_GLD-3_4th"/>
    <property type="match status" value="1"/>
</dbReference>
<feature type="domain" description="F-box" evidence="2">
    <location>
        <begin position="1087"/>
        <end position="1116"/>
    </location>
</feature>
<feature type="region of interest" description="Disordered" evidence="1">
    <location>
        <begin position="629"/>
        <end position="779"/>
    </location>
</feature>
<dbReference type="OrthoDB" id="5811174at2759"/>
<dbReference type="InterPro" id="IPR041194">
    <property type="entry name" value="GLD-3-like_KH5"/>
</dbReference>
<organism evidence="5 6">
    <name type="scientific">Caenorhabditis angaria</name>
    <dbReference type="NCBI Taxonomy" id="860376"/>
    <lineage>
        <taxon>Eukaryota</taxon>
        <taxon>Metazoa</taxon>
        <taxon>Ecdysozoa</taxon>
        <taxon>Nematoda</taxon>
        <taxon>Chromadorea</taxon>
        <taxon>Rhabditida</taxon>
        <taxon>Rhabditina</taxon>
        <taxon>Rhabditomorpha</taxon>
        <taxon>Rhabditoidea</taxon>
        <taxon>Rhabditidae</taxon>
        <taxon>Peloderinae</taxon>
        <taxon>Caenorhabditis</taxon>
    </lineage>
</organism>
<protein>
    <recommendedName>
        <fullName evidence="7">F-box domain-containing protein</fullName>
    </recommendedName>
</protein>
<feature type="region of interest" description="Disordered" evidence="1">
    <location>
        <begin position="1012"/>
        <end position="1032"/>
    </location>
</feature>
<comment type="caution">
    <text evidence="5">The sequence shown here is derived from an EMBL/GenBank/DDBJ whole genome shotgun (WGS) entry which is preliminary data.</text>
</comment>
<feature type="compositionally biased region" description="Polar residues" evidence="1">
    <location>
        <begin position="880"/>
        <end position="890"/>
    </location>
</feature>
<sequence length="1502" mass="173665">MEARGGEKEILVTPTQFRTPIHHGLDAESRIRMAEEVALPRNLIVSPALRAILSNNTESFFHQKQQSTQMLEDFQNRQHISYKTMREAVIKLKEDSGQQLPNRIPMLDVNPTRITLSLEIEFQYHELMHKRIDNVENVTSIMHSTNTLIQLPDKLNVNGASPHAQQVTITGFFNDVEKARIALRENCPLSVYLEMDSTKNNIDHVLAYIDSNRNTYDNVIIELDNLPNSGPGLKLTCRQKHIECLNKACENISSMLNNTIDEQIEYSMRFNISIYHLDHVVGKPRQKYMLMPLVEQRTGTKITHPSFDAINTSHDHIFPLLIRGRLNNVLEARKCITELLPVSMCLNINDSDMAQPIDIHNRVVDVYHSDMKVSMRVTPSRYDPVPLLADEELQHCITLRTKEFNMRNLYTFYTGLLSSSIKLDIPEIRDLQTSVWLKEILLDDSVMTFKLPCRGEAALPDKNSNSERNRTTSGSLKKHDNLGEEGAAPLSNATNSSSSRRHSSSTSYMESITPSPSASQNPPPHQQLPPSLMPTHTMPYIVQPGMMANPRYLQQRNQQVPPHHQKQQQQKNQSLMTMQLRQQQQQQQPLYVYPYIMVPQSEMFPYLPFVPEMIPYQFHPGLMAAAAQQAAAATPTEQPQERRGSTSSSQGQRTHQNPPQTHRPTYQTNDGRRDREREKDEQVVGSYEDSERSYYSRQQRPNHRETWRKNDSGESTYYSKKGQQMSTNNGGKGGYRGNQQHNQNYFRDRENGQDGGNQQQSHTNGGDQQQFTSTHTLKLKQGRREKSIFYDLVIPDEQDRFFTQDVSHVTEEKQHTQQLQYSPRKQFRRESSTLSPSLNTSFDYGGARSRTMSMSYERDENNRYDNEKMYHGDDHGYRKSPSSPYQSVTKTMLEPRNRHDRPCQIINLERKDKVPGVYLQSPGGILLHENEGIIISTDSENGGSNSKVMEFMKIVTQQQQQQQHQNIVFDMQNNKNRTYAEILKEREWGRQQQNQQQQKERLVMMKMSDIEGGTEGEEGEETIDEKQLDNAKDDKQRIFHSDDIDQPELRLSKKNRFFHVHFFDQFAVARNEKSFHNLYNGQNTKEWFDLPEKARKLILEYLDIPSLCRFSRCSKACWEEATSSKNYYLRVRVMENKKNFLISISTEYPYKWTYELDFVAETPTTTNVTYKRQNSPMPLWRKTENGKLVDVVMNYFKSYLQRYHETLKGISMLFDKTTTKSKFVKNIKIRNMPSLENLEVGSCANTQADLLEVGFVDMDQLKTITGNLNLPATKIKLEQLMQFSAREIRVYYTGLSPKPLAQFIDAWAEGKVHENFNKLDVVADGKRKIKIDFDKLEGETETCRKRREVYFYTGGSDKCPRVANLTLNVTLSTKISLCYNFRSLHKMRSSIFFLLFIFSFASFVQADWWDGLTDKVSSGLVSAADWVKDTASPAIREKFNDAKETLQDPETHKTIREWLSEKAEAASEFAKTEVLPELKKIYEAATVDDEKKSTEEITLDDQ</sequence>
<dbReference type="InterPro" id="IPR055003">
    <property type="entry name" value="KH-I_CeGLD3_3rd"/>
</dbReference>
<feature type="region of interest" description="Disordered" evidence="1">
    <location>
        <begin position="809"/>
        <end position="846"/>
    </location>
</feature>
<feature type="compositionally biased region" description="Acidic residues" evidence="1">
    <location>
        <begin position="1012"/>
        <end position="1023"/>
    </location>
</feature>
<feature type="compositionally biased region" description="Polar residues" evidence="1">
    <location>
        <begin position="655"/>
        <end position="669"/>
    </location>
</feature>
<proteinExistence type="predicted"/>
<feature type="compositionally biased region" description="Low complexity" evidence="1">
    <location>
        <begin position="645"/>
        <end position="654"/>
    </location>
</feature>
<dbReference type="Proteomes" id="UP001152747">
    <property type="component" value="Unassembled WGS sequence"/>
</dbReference>
<dbReference type="Pfam" id="PF22467">
    <property type="entry name" value="KH_GLD-3_3rd"/>
    <property type="match status" value="1"/>
</dbReference>
<feature type="domain" description="GLD-3 KH3" evidence="4">
    <location>
        <begin position="266"/>
        <end position="337"/>
    </location>
</feature>
<feature type="compositionally biased region" description="Low complexity" evidence="1">
    <location>
        <begin position="557"/>
        <end position="573"/>
    </location>
</feature>
<feature type="region of interest" description="Disordered" evidence="1">
    <location>
        <begin position="456"/>
        <end position="538"/>
    </location>
</feature>
<feature type="compositionally biased region" description="Polar residues" evidence="1">
    <location>
        <begin position="756"/>
        <end position="776"/>
    </location>
</feature>
<name>A0A9P1IBD5_9PELO</name>
<feature type="compositionally biased region" description="Basic and acidic residues" evidence="1">
    <location>
        <begin position="702"/>
        <end position="712"/>
    </location>
</feature>
<feature type="compositionally biased region" description="Basic and acidic residues" evidence="1">
    <location>
        <begin position="670"/>
        <end position="682"/>
    </location>
</feature>
<evidence type="ECO:0000256" key="1">
    <source>
        <dbReference type="SAM" id="MobiDB-lite"/>
    </source>
</evidence>
<accession>A0A9P1IBD5</accession>
<dbReference type="Pfam" id="PF00646">
    <property type="entry name" value="F-box"/>
    <property type="match status" value="1"/>
</dbReference>
<evidence type="ECO:0000313" key="5">
    <source>
        <dbReference type="EMBL" id="CAI5441950.1"/>
    </source>
</evidence>
<dbReference type="Gene3D" id="3.30.310.270">
    <property type="match status" value="1"/>
</dbReference>
<evidence type="ECO:0000259" key="4">
    <source>
        <dbReference type="Pfam" id="PF22467"/>
    </source>
</evidence>
<feature type="region of interest" description="Disordered" evidence="1">
    <location>
        <begin position="869"/>
        <end position="891"/>
    </location>
</feature>